<protein>
    <submittedName>
        <fullName evidence="2">Uncharacterized protein</fullName>
    </submittedName>
</protein>
<feature type="non-terminal residue" evidence="2">
    <location>
        <position position="1"/>
    </location>
</feature>
<reference evidence="2" key="1">
    <citation type="submission" date="2021-02" db="EMBL/GenBank/DDBJ databases">
        <authorList>
            <person name="Nowell W R."/>
        </authorList>
    </citation>
    <scope>NUCLEOTIDE SEQUENCE</scope>
</reference>
<gene>
    <name evidence="2" type="ORF">GIL414_LOCUS14062</name>
</gene>
<evidence type="ECO:0000313" key="3">
    <source>
        <dbReference type="Proteomes" id="UP000681720"/>
    </source>
</evidence>
<proteinExistence type="predicted"/>
<evidence type="ECO:0000313" key="2">
    <source>
        <dbReference type="EMBL" id="CAF4043944.1"/>
    </source>
</evidence>
<dbReference type="AlphaFoldDB" id="A0A8S2P9V6"/>
<organism evidence="2 3">
    <name type="scientific">Rotaria magnacalcarata</name>
    <dbReference type="NCBI Taxonomy" id="392030"/>
    <lineage>
        <taxon>Eukaryota</taxon>
        <taxon>Metazoa</taxon>
        <taxon>Spiralia</taxon>
        <taxon>Gnathifera</taxon>
        <taxon>Rotifera</taxon>
        <taxon>Eurotatoria</taxon>
        <taxon>Bdelloidea</taxon>
        <taxon>Philodinida</taxon>
        <taxon>Philodinidae</taxon>
        <taxon>Rotaria</taxon>
    </lineage>
</organism>
<feature type="region of interest" description="Disordered" evidence="1">
    <location>
        <begin position="560"/>
        <end position="586"/>
    </location>
</feature>
<name>A0A8S2P9V6_9BILA</name>
<evidence type="ECO:0000256" key="1">
    <source>
        <dbReference type="SAM" id="MobiDB-lite"/>
    </source>
</evidence>
<accession>A0A8S2P9V6</accession>
<feature type="compositionally biased region" description="Polar residues" evidence="1">
    <location>
        <begin position="223"/>
        <end position="232"/>
    </location>
</feature>
<feature type="region of interest" description="Disordered" evidence="1">
    <location>
        <begin position="395"/>
        <end position="492"/>
    </location>
</feature>
<feature type="region of interest" description="Disordered" evidence="1">
    <location>
        <begin position="220"/>
        <end position="251"/>
    </location>
</feature>
<feature type="compositionally biased region" description="Polar residues" evidence="1">
    <location>
        <begin position="240"/>
        <end position="251"/>
    </location>
</feature>
<dbReference type="Proteomes" id="UP000681720">
    <property type="component" value="Unassembled WGS sequence"/>
</dbReference>
<feature type="compositionally biased region" description="Polar residues" evidence="1">
    <location>
        <begin position="403"/>
        <end position="423"/>
    </location>
</feature>
<feature type="compositionally biased region" description="Polar residues" evidence="1">
    <location>
        <begin position="450"/>
        <end position="463"/>
    </location>
</feature>
<sequence length="586" mass="64940">MRYHQNTNGDILYGPPVNFTLEIVMSFNEGDFPLKQTDLTVNSASGSQTTIQSYDTANSTVPPIDITTQMVIEQSDSFDDGQIGEITGDMVIFYDDIEIVEHSSNISTTESDSFSSMNKSFDNDKLNEPIPPPIPARALKPVHLLDNQQQSPVVQQSEPIIISTSKINRIYELEKSTIRKKFDVNSVNTMINRNDYFMGPIVTHRHPSARHFVGKLNNDDIASRNSASTDQYPKNDNHSIARTQPSKSVENNLHEVSSKQKRNSQMILNFPRVAASTSFSALPHSDDNARLLSMKWYTGQVSENSEICYNASHTHNEDLLYNYISAHSSRETQMLLARLQASIDIRIHAALDDVRLRVAQFDASKSPDDIHVFMRYLESRLRDIGSKNLSTSSATATATGASNHVNGQRRLSNGTTATNGYHSQQQQQQPDTLSMKSRTNSIVTGVSKETPPQRQVGRQQLRSNGNKAGGGGGADGHQPPLPPRRASQTSVNQENPAVFDDMLNTVLGLPKKGVTIPPPPPYPSSQSREKLTPLAQAQISTNTIAVNNLGNDIGKRLFESGTYKDPRLIYDGPRQHEKEEQPLETS</sequence>
<feature type="compositionally biased region" description="Polar residues" evidence="1">
    <location>
        <begin position="430"/>
        <end position="444"/>
    </location>
</feature>
<dbReference type="EMBL" id="CAJOBJ010005849">
    <property type="protein sequence ID" value="CAF4043944.1"/>
    <property type="molecule type" value="Genomic_DNA"/>
</dbReference>
<comment type="caution">
    <text evidence="2">The sequence shown here is derived from an EMBL/GenBank/DDBJ whole genome shotgun (WGS) entry which is preliminary data.</text>
</comment>